<feature type="compositionally biased region" description="Polar residues" evidence="1">
    <location>
        <begin position="182"/>
        <end position="197"/>
    </location>
</feature>
<dbReference type="AlphaFoldDB" id="A0A8H2WY58"/>
<dbReference type="EMBL" id="CAJMWV010000691">
    <property type="protein sequence ID" value="CAE6410975.1"/>
    <property type="molecule type" value="Genomic_DNA"/>
</dbReference>
<feature type="region of interest" description="Disordered" evidence="1">
    <location>
        <begin position="165"/>
        <end position="198"/>
    </location>
</feature>
<dbReference type="CDD" id="cd21037">
    <property type="entry name" value="MLKL_NTD"/>
    <property type="match status" value="1"/>
</dbReference>
<evidence type="ECO:0000313" key="3">
    <source>
        <dbReference type="Proteomes" id="UP000663831"/>
    </source>
</evidence>
<comment type="caution">
    <text evidence="2">The sequence shown here is derived from an EMBL/GenBank/DDBJ whole genome shotgun (WGS) entry which is preliminary data.</text>
</comment>
<protein>
    <submittedName>
        <fullName evidence="2">Uncharacterized protein</fullName>
    </submittedName>
</protein>
<organism evidence="2 3">
    <name type="scientific">Rhizoctonia solani</name>
    <dbReference type="NCBI Taxonomy" id="456999"/>
    <lineage>
        <taxon>Eukaryota</taxon>
        <taxon>Fungi</taxon>
        <taxon>Dikarya</taxon>
        <taxon>Basidiomycota</taxon>
        <taxon>Agaricomycotina</taxon>
        <taxon>Agaricomycetes</taxon>
        <taxon>Cantharellales</taxon>
        <taxon>Ceratobasidiaceae</taxon>
        <taxon>Rhizoctonia</taxon>
    </lineage>
</organism>
<dbReference type="Proteomes" id="UP000663831">
    <property type="component" value="Unassembled WGS sequence"/>
</dbReference>
<name>A0A8H2WY58_9AGAM</name>
<accession>A0A8H2WY58</accession>
<dbReference type="InterPro" id="IPR059179">
    <property type="entry name" value="MLKL-like_MCAfunc"/>
</dbReference>
<reference evidence="2" key="1">
    <citation type="submission" date="2021-01" db="EMBL/GenBank/DDBJ databases">
        <authorList>
            <person name="Kaushik A."/>
        </authorList>
    </citation>
    <scope>NUCLEOTIDE SEQUENCE</scope>
    <source>
        <strain evidence="2">AG3-1AP</strain>
    </source>
</reference>
<evidence type="ECO:0000313" key="2">
    <source>
        <dbReference type="EMBL" id="CAE6410975.1"/>
    </source>
</evidence>
<proteinExistence type="predicted"/>
<dbReference type="OrthoDB" id="3181030at2759"/>
<evidence type="ECO:0000256" key="1">
    <source>
        <dbReference type="SAM" id="MobiDB-lite"/>
    </source>
</evidence>
<sequence>MGKPSVHVSSPSVASTMRSAVTALLSFVALPVIPLSSTLDTLIELVGEIVEISGTSRRQVLMDFGQHVSRVVNQLISALRNEQISRQPNVRKNLEELQRTLDKILRNLCYINGSGSLLSRLGRALFPQEDQMQVARMRQQLDDALNLFHFAAACELLSRTQDKPHNQAAYDEPMPTPRHHTQSSSNITTHELSQCQEHPNIRPESAQAHWQDPRQPIQRTRPRALAFIAAGPPNLGRDEVADAYTEVNSLRRSFYRSRRPLPAMELAVALSRYSDLLVKSGRTAEALAASQESARMFKSLAERGSEIYFDFD</sequence>
<gene>
    <name evidence="2" type="ORF">RDB_LOCUS21868</name>
</gene>